<name>A0A2T4UKW2_9ACTN</name>
<comment type="caution">
    <text evidence="5">The sequence shown here is derived from an EMBL/GenBank/DDBJ whole genome shotgun (WGS) entry which is preliminary data.</text>
</comment>
<dbReference type="CDD" id="cd03809">
    <property type="entry name" value="GT4_MtfB-like"/>
    <property type="match status" value="1"/>
</dbReference>
<gene>
    <name evidence="5" type="ORF">C7Y72_09610</name>
</gene>
<dbReference type="GO" id="GO:0016757">
    <property type="term" value="F:glycosyltransferase activity"/>
    <property type="evidence" value="ECO:0007669"/>
    <property type="project" value="UniProtKB-KW"/>
</dbReference>
<reference evidence="5 6" key="1">
    <citation type="submission" date="2018-03" db="EMBL/GenBank/DDBJ databases">
        <title>Aquarubrobacter algicola gen. nov., sp. nov., a novel actinobacterium isolated from shallow eutrophic lake during the end of cyanobacterial harmful algal blooms.</title>
        <authorList>
            <person name="Chun S.J."/>
        </authorList>
    </citation>
    <scope>NUCLEOTIDE SEQUENCE [LARGE SCALE GENOMIC DNA]</scope>
    <source>
        <strain evidence="5 6">Seoho-28</strain>
    </source>
</reference>
<dbReference type="InterPro" id="IPR001296">
    <property type="entry name" value="Glyco_trans_1"/>
</dbReference>
<accession>A0A2T4UKW2</accession>
<evidence type="ECO:0000259" key="4">
    <source>
        <dbReference type="Pfam" id="PF13439"/>
    </source>
</evidence>
<evidence type="ECO:0000313" key="6">
    <source>
        <dbReference type="Proteomes" id="UP000240739"/>
    </source>
</evidence>
<dbReference type="Proteomes" id="UP000240739">
    <property type="component" value="Unassembled WGS sequence"/>
</dbReference>
<dbReference type="PANTHER" id="PTHR46401">
    <property type="entry name" value="GLYCOSYLTRANSFERASE WBBK-RELATED"/>
    <property type="match status" value="1"/>
</dbReference>
<organism evidence="5 6">
    <name type="scientific">Paraconexibacter algicola</name>
    <dbReference type="NCBI Taxonomy" id="2133960"/>
    <lineage>
        <taxon>Bacteria</taxon>
        <taxon>Bacillati</taxon>
        <taxon>Actinomycetota</taxon>
        <taxon>Thermoleophilia</taxon>
        <taxon>Solirubrobacterales</taxon>
        <taxon>Paraconexibacteraceae</taxon>
        <taxon>Paraconexibacter</taxon>
    </lineage>
</organism>
<keyword evidence="1" id="KW-0328">Glycosyltransferase</keyword>
<dbReference type="RefSeq" id="WP_107568530.1">
    <property type="nucleotide sequence ID" value="NZ_PYYB01000001.1"/>
</dbReference>
<feature type="domain" description="Glycosyl transferase family 1" evidence="3">
    <location>
        <begin position="196"/>
        <end position="352"/>
    </location>
</feature>
<dbReference type="Gene3D" id="3.40.50.2000">
    <property type="entry name" value="Glycogen Phosphorylase B"/>
    <property type="match status" value="2"/>
</dbReference>
<dbReference type="InterPro" id="IPR028098">
    <property type="entry name" value="Glyco_trans_4-like_N"/>
</dbReference>
<dbReference type="PANTHER" id="PTHR46401:SF2">
    <property type="entry name" value="GLYCOSYLTRANSFERASE WBBK-RELATED"/>
    <property type="match status" value="1"/>
</dbReference>
<dbReference type="AlphaFoldDB" id="A0A2T4UKW2"/>
<dbReference type="SUPFAM" id="SSF53756">
    <property type="entry name" value="UDP-Glycosyltransferase/glycogen phosphorylase"/>
    <property type="match status" value="1"/>
</dbReference>
<evidence type="ECO:0000256" key="2">
    <source>
        <dbReference type="ARBA" id="ARBA00022679"/>
    </source>
</evidence>
<dbReference type="GO" id="GO:0009103">
    <property type="term" value="P:lipopolysaccharide biosynthetic process"/>
    <property type="evidence" value="ECO:0007669"/>
    <property type="project" value="TreeGrafter"/>
</dbReference>
<evidence type="ECO:0000313" key="5">
    <source>
        <dbReference type="EMBL" id="PTL59886.1"/>
    </source>
</evidence>
<evidence type="ECO:0000256" key="1">
    <source>
        <dbReference type="ARBA" id="ARBA00022676"/>
    </source>
</evidence>
<dbReference type="Pfam" id="PF00534">
    <property type="entry name" value="Glycos_transf_1"/>
    <property type="match status" value="1"/>
</dbReference>
<evidence type="ECO:0000259" key="3">
    <source>
        <dbReference type="Pfam" id="PF00534"/>
    </source>
</evidence>
<proteinExistence type="predicted"/>
<feature type="domain" description="Glycosyltransferase subfamily 4-like N-terminal" evidence="4">
    <location>
        <begin position="15"/>
        <end position="174"/>
    </location>
</feature>
<protein>
    <submittedName>
        <fullName evidence="5">Glycosyltransferase family 1 protein</fullName>
    </submittedName>
</protein>
<dbReference type="Pfam" id="PF13439">
    <property type="entry name" value="Glyco_transf_4"/>
    <property type="match status" value="1"/>
</dbReference>
<dbReference type="EMBL" id="PYYB01000001">
    <property type="protein sequence ID" value="PTL59886.1"/>
    <property type="molecule type" value="Genomic_DNA"/>
</dbReference>
<sequence>MRVGLNLLYLVERSGGVGRYMRELTAGLVRSGVEVVGFASRDLPADVRRADWAAAVEWVELPIRVTAGPPGWILATTGAQWLGLPALARRHRLDLIHGPAYIAPPVSPGVRSIVTIPDLVYTRYPTLLDARTRLGMRLTVRPSARGADRVIAISRTVADDVVATLGIKPGKVDVTALGGEVASRAVPAPREELGLALPDGTPLVLCVAQKRVHKNLQRLLEAVAQIQEPLVLALVGFPTPHEEELRATADRLGVAHRVRFVGWVSEEHLEGLYAAATCCCLPSLEEGFGLPVLEAMAREVPVACSGTGALGEVAGSAAELFDPLDPAAIAAALRRLLQDARRRAELVDRGRTRAAEFTWDRCARETLAVYERALAGP</sequence>
<keyword evidence="6" id="KW-1185">Reference proteome</keyword>
<keyword evidence="2 5" id="KW-0808">Transferase</keyword>